<dbReference type="AlphaFoldDB" id="A0A1C5K393"/>
<name>A0A1C5K393_9ACTN</name>
<organism evidence="1 2">
    <name type="scientific">Micromonospora rifamycinica</name>
    <dbReference type="NCBI Taxonomy" id="291594"/>
    <lineage>
        <taxon>Bacteria</taxon>
        <taxon>Bacillati</taxon>
        <taxon>Actinomycetota</taxon>
        <taxon>Actinomycetes</taxon>
        <taxon>Micromonosporales</taxon>
        <taxon>Micromonosporaceae</taxon>
        <taxon>Micromonospora</taxon>
    </lineage>
</organism>
<gene>
    <name evidence="1" type="ORF">GA0070623_4205</name>
</gene>
<protein>
    <submittedName>
        <fullName evidence="1">Uncharacterized protein</fullName>
    </submittedName>
</protein>
<evidence type="ECO:0000313" key="2">
    <source>
        <dbReference type="Proteomes" id="UP000198226"/>
    </source>
</evidence>
<proteinExistence type="predicted"/>
<evidence type="ECO:0000313" key="1">
    <source>
        <dbReference type="EMBL" id="SCG77208.1"/>
    </source>
</evidence>
<dbReference type="EMBL" id="LT607752">
    <property type="protein sequence ID" value="SCG77208.1"/>
    <property type="molecule type" value="Genomic_DNA"/>
</dbReference>
<keyword evidence="2" id="KW-1185">Reference proteome</keyword>
<reference evidence="2" key="1">
    <citation type="submission" date="2016-06" db="EMBL/GenBank/DDBJ databases">
        <authorList>
            <person name="Varghese N."/>
            <person name="Submissions Spin"/>
        </authorList>
    </citation>
    <scope>NUCLEOTIDE SEQUENCE [LARGE SCALE GENOMIC DNA]</scope>
    <source>
        <strain evidence="2">DSM 44983</strain>
    </source>
</reference>
<dbReference type="Proteomes" id="UP000198226">
    <property type="component" value="Chromosome I"/>
</dbReference>
<accession>A0A1C5K393</accession>
<sequence>MLRSEVLAVGPRELPEHGSVRVWMDAGSGTTGQHIVVAVQDLRVAEQDRGEGTTALYALRRHYCLG</sequence>